<keyword evidence="3" id="KW-1185">Reference proteome</keyword>
<feature type="transmembrane region" description="Helical" evidence="1">
    <location>
        <begin position="94"/>
        <end position="112"/>
    </location>
</feature>
<keyword evidence="1" id="KW-0812">Transmembrane</keyword>
<dbReference type="Proteomes" id="UP001139534">
    <property type="component" value="Unassembled WGS sequence"/>
</dbReference>
<reference evidence="2" key="1">
    <citation type="submission" date="2022-04" db="EMBL/GenBank/DDBJ databases">
        <authorList>
            <person name="Seo M.-J."/>
        </authorList>
    </citation>
    <scope>NUCLEOTIDE SEQUENCE</scope>
    <source>
        <strain evidence="2">MBLB2552</strain>
    </source>
</reference>
<dbReference type="PANTHER" id="PTHR35337:SF1">
    <property type="entry name" value="SLR1478 PROTEIN"/>
    <property type="match status" value="1"/>
</dbReference>
<keyword evidence="1" id="KW-1133">Transmembrane helix</keyword>
<sequence length="206" mass="22448">MFYIRGFLTDLRIYKKAMLLSILIFVVGLVLGAGNADTLTRWVMPDIERLGQVSQTLAQSDHPELNFFLFIFFNNAVKSIMVILLGAIFGVLPAFFLLMNGLALGFVVTAAGADHGNALSLIVRGLLPHGVIEIPAILIAAGFGMQFGYLILKSLGEIGSRDASERTVDWRGFLVSASRGAIWIVVMLLIAAVIESTLTFYLTQHS</sequence>
<comment type="caution">
    <text evidence="2">The sequence shown here is derived from an EMBL/GenBank/DDBJ whole genome shotgun (WGS) entry which is preliminary data.</text>
</comment>
<dbReference type="RefSeq" id="WP_248553693.1">
    <property type="nucleotide sequence ID" value="NZ_JALPRK010000028.1"/>
</dbReference>
<protein>
    <submittedName>
        <fullName evidence="2">Stage II sporulation protein M</fullName>
    </submittedName>
</protein>
<proteinExistence type="predicted"/>
<accession>A0A9X2BSB2</accession>
<dbReference type="PANTHER" id="PTHR35337">
    <property type="entry name" value="SLR1478 PROTEIN"/>
    <property type="match status" value="1"/>
</dbReference>
<feature type="transmembrane region" description="Helical" evidence="1">
    <location>
        <begin position="132"/>
        <end position="152"/>
    </location>
</feature>
<feature type="transmembrane region" description="Helical" evidence="1">
    <location>
        <begin position="173"/>
        <end position="194"/>
    </location>
</feature>
<dbReference type="AlphaFoldDB" id="A0A9X2BSB2"/>
<evidence type="ECO:0000313" key="3">
    <source>
        <dbReference type="Proteomes" id="UP001139534"/>
    </source>
</evidence>
<keyword evidence="1" id="KW-0472">Membrane</keyword>
<name>A0A9X2BSB2_9BACL</name>
<gene>
    <name evidence="2" type="ORF">M0651_21135</name>
</gene>
<dbReference type="EMBL" id="JALPRK010000028">
    <property type="protein sequence ID" value="MCK8489677.1"/>
    <property type="molecule type" value="Genomic_DNA"/>
</dbReference>
<dbReference type="Pfam" id="PF01944">
    <property type="entry name" value="SpoIIM"/>
    <property type="match status" value="1"/>
</dbReference>
<organism evidence="2 3">
    <name type="scientific">Paenibacillus mellifer</name>
    <dbReference type="NCBI Taxonomy" id="2937794"/>
    <lineage>
        <taxon>Bacteria</taxon>
        <taxon>Bacillati</taxon>
        <taxon>Bacillota</taxon>
        <taxon>Bacilli</taxon>
        <taxon>Bacillales</taxon>
        <taxon>Paenibacillaceae</taxon>
        <taxon>Paenibacillus</taxon>
    </lineage>
</organism>
<evidence type="ECO:0000313" key="2">
    <source>
        <dbReference type="EMBL" id="MCK8489677.1"/>
    </source>
</evidence>
<dbReference type="InterPro" id="IPR002798">
    <property type="entry name" value="SpoIIM-like"/>
</dbReference>
<evidence type="ECO:0000256" key="1">
    <source>
        <dbReference type="SAM" id="Phobius"/>
    </source>
</evidence>
<feature type="transmembrane region" description="Helical" evidence="1">
    <location>
        <begin position="67"/>
        <end position="87"/>
    </location>
</feature>